<feature type="domain" description="MOSC" evidence="1">
    <location>
        <begin position="36"/>
        <end position="173"/>
    </location>
</feature>
<dbReference type="Pfam" id="PF03475">
    <property type="entry name" value="YiiM_3-alpha"/>
    <property type="match status" value="1"/>
</dbReference>
<dbReference type="PANTHER" id="PTHR30212">
    <property type="entry name" value="PROTEIN YIIM"/>
    <property type="match status" value="1"/>
</dbReference>
<name>A0A939GZK1_9BURK</name>
<reference evidence="2" key="1">
    <citation type="submission" date="2021-03" db="EMBL/GenBank/DDBJ databases">
        <title>Comamonas denitrificans.</title>
        <authorList>
            <person name="Finster K."/>
        </authorList>
    </citation>
    <scope>NUCLEOTIDE SEQUENCE</scope>
    <source>
        <strain evidence="2">MM2021_4</strain>
    </source>
</reference>
<sequence>MTSTLLGTLHTVLRGRARPYARFDGRPGGMSGIDKHPVTGPITLTAQGLEGDEQGDRSVHGGPDKAIHHYAWEHYATWQAELGDLPVLRQPGAFGENFSTTGMTEASLCWGDRVRVGSCLLELAQTRQPCWKLNTRFGHAHMARHVQTTGRTGWYWRVLEGGQVQAGDALYLLERPHPDWPLTRVLQVLYHQCLDSTSLHALAQLNLPPSWQRLVQGRLQRLQVEDWDKRLEGAHDA</sequence>
<comment type="caution">
    <text evidence="2">The sequence shown here is derived from an EMBL/GenBank/DDBJ whole genome shotgun (WGS) entry which is preliminary data.</text>
</comment>
<dbReference type="InterPro" id="IPR052353">
    <property type="entry name" value="Benzoxazolinone_Detox_Enz"/>
</dbReference>
<dbReference type="RefSeq" id="WP_207575655.1">
    <property type="nucleotide sequence ID" value="NZ_JAFNME010000023.1"/>
</dbReference>
<evidence type="ECO:0000313" key="2">
    <source>
        <dbReference type="EMBL" id="MBO1250252.1"/>
    </source>
</evidence>
<dbReference type="SUPFAM" id="SSF50800">
    <property type="entry name" value="PK beta-barrel domain-like"/>
    <property type="match status" value="1"/>
</dbReference>
<dbReference type="GO" id="GO:0030151">
    <property type="term" value="F:molybdenum ion binding"/>
    <property type="evidence" value="ECO:0007669"/>
    <property type="project" value="InterPro"/>
</dbReference>
<dbReference type="AlphaFoldDB" id="A0A939GZK1"/>
<accession>A0A939GZK1</accession>
<dbReference type="PANTHER" id="PTHR30212:SF2">
    <property type="entry name" value="PROTEIN YIIM"/>
    <property type="match status" value="1"/>
</dbReference>
<dbReference type="Proteomes" id="UP000664731">
    <property type="component" value="Unassembled WGS sequence"/>
</dbReference>
<keyword evidence="3" id="KW-1185">Reference proteome</keyword>
<dbReference type="InterPro" id="IPR005302">
    <property type="entry name" value="MoCF_Sase_C"/>
</dbReference>
<dbReference type="Pfam" id="PF03473">
    <property type="entry name" value="MOSC"/>
    <property type="match status" value="1"/>
</dbReference>
<proteinExistence type="predicted"/>
<dbReference type="PROSITE" id="PS51340">
    <property type="entry name" value="MOSC"/>
    <property type="match status" value="1"/>
</dbReference>
<evidence type="ECO:0000259" key="1">
    <source>
        <dbReference type="PROSITE" id="PS51340"/>
    </source>
</evidence>
<evidence type="ECO:0000313" key="3">
    <source>
        <dbReference type="Proteomes" id="UP000664731"/>
    </source>
</evidence>
<organism evidence="2 3">
    <name type="scientific">Comamonas denitrificans</name>
    <dbReference type="NCBI Taxonomy" id="117506"/>
    <lineage>
        <taxon>Bacteria</taxon>
        <taxon>Pseudomonadati</taxon>
        <taxon>Pseudomonadota</taxon>
        <taxon>Betaproteobacteria</taxon>
        <taxon>Burkholderiales</taxon>
        <taxon>Comamonadaceae</taxon>
        <taxon>Comamonas</taxon>
    </lineage>
</organism>
<protein>
    <submittedName>
        <fullName evidence="2">MOSC domain-containing protein</fullName>
    </submittedName>
</protein>
<gene>
    <name evidence="2" type="ORF">J1777_10510</name>
</gene>
<dbReference type="GO" id="GO:0030170">
    <property type="term" value="F:pyridoxal phosphate binding"/>
    <property type="evidence" value="ECO:0007669"/>
    <property type="project" value="InterPro"/>
</dbReference>
<dbReference type="InterPro" id="IPR011037">
    <property type="entry name" value="Pyrv_Knase-like_insert_dom_sf"/>
</dbReference>
<dbReference type="InterPro" id="IPR005163">
    <property type="entry name" value="Tri_helical_YiiM-like"/>
</dbReference>
<dbReference type="GO" id="GO:0003824">
    <property type="term" value="F:catalytic activity"/>
    <property type="evidence" value="ECO:0007669"/>
    <property type="project" value="InterPro"/>
</dbReference>
<dbReference type="Gene3D" id="2.40.33.20">
    <property type="entry name" value="PK beta-barrel domain-like"/>
    <property type="match status" value="1"/>
</dbReference>
<dbReference type="EMBL" id="JAFNME010000023">
    <property type="protein sequence ID" value="MBO1250252.1"/>
    <property type="molecule type" value="Genomic_DNA"/>
</dbReference>